<dbReference type="EC" id="1.11.1.24" evidence="2"/>
<dbReference type="Gene3D" id="3.40.30.10">
    <property type="entry name" value="Glutaredoxin"/>
    <property type="match status" value="1"/>
</dbReference>
<dbReference type="GO" id="GO:0045454">
    <property type="term" value="P:cell redox homeostasis"/>
    <property type="evidence" value="ECO:0007669"/>
    <property type="project" value="TreeGrafter"/>
</dbReference>
<dbReference type="GO" id="GO:0005737">
    <property type="term" value="C:cytoplasm"/>
    <property type="evidence" value="ECO:0007669"/>
    <property type="project" value="TreeGrafter"/>
</dbReference>
<evidence type="ECO:0000259" key="13">
    <source>
        <dbReference type="PROSITE" id="PS51352"/>
    </source>
</evidence>
<dbReference type="PROSITE" id="PS51352">
    <property type="entry name" value="THIOREDOXIN_2"/>
    <property type="match status" value="1"/>
</dbReference>
<dbReference type="PANTHER" id="PTHR42801">
    <property type="entry name" value="THIOREDOXIN-DEPENDENT PEROXIDE REDUCTASE"/>
    <property type="match status" value="1"/>
</dbReference>
<accession>A0A157JXI7</accession>
<dbReference type="GO" id="GO:0008379">
    <property type="term" value="F:thioredoxin peroxidase activity"/>
    <property type="evidence" value="ECO:0007669"/>
    <property type="project" value="TreeGrafter"/>
</dbReference>
<feature type="signal peptide" evidence="12">
    <location>
        <begin position="1"/>
        <end position="29"/>
    </location>
</feature>
<dbReference type="InterPro" id="IPR013766">
    <property type="entry name" value="Thioredoxin_domain"/>
</dbReference>
<dbReference type="InterPro" id="IPR050924">
    <property type="entry name" value="Peroxiredoxin_BCP/PrxQ"/>
</dbReference>
<dbReference type="GO" id="GO:0034599">
    <property type="term" value="P:cellular response to oxidative stress"/>
    <property type="evidence" value="ECO:0007669"/>
    <property type="project" value="TreeGrafter"/>
</dbReference>
<dbReference type="RefSeq" id="WP_052125719.1">
    <property type="nucleotide sequence ID" value="NZ_CP016340.1"/>
</dbReference>
<keyword evidence="6" id="KW-1015">Disulfide bond</keyword>
<evidence type="ECO:0000313" key="14">
    <source>
        <dbReference type="EMBL" id="SAI72689.1"/>
    </source>
</evidence>
<evidence type="ECO:0000256" key="5">
    <source>
        <dbReference type="ARBA" id="ARBA00023002"/>
    </source>
</evidence>
<comment type="catalytic activity">
    <reaction evidence="11">
        <text>a hydroperoxide + [thioredoxin]-dithiol = an alcohol + [thioredoxin]-disulfide + H2O</text>
        <dbReference type="Rhea" id="RHEA:62620"/>
        <dbReference type="Rhea" id="RHEA-COMP:10698"/>
        <dbReference type="Rhea" id="RHEA-COMP:10700"/>
        <dbReference type="ChEBI" id="CHEBI:15377"/>
        <dbReference type="ChEBI" id="CHEBI:29950"/>
        <dbReference type="ChEBI" id="CHEBI:30879"/>
        <dbReference type="ChEBI" id="CHEBI:35924"/>
        <dbReference type="ChEBI" id="CHEBI:50058"/>
        <dbReference type="EC" id="1.11.1.24"/>
    </reaction>
</comment>
<protein>
    <recommendedName>
        <fullName evidence="2">thioredoxin-dependent peroxiredoxin</fullName>
        <ecNumber evidence="2">1.11.1.24</ecNumber>
    </recommendedName>
    <alternativeName>
        <fullName evidence="8">Thioredoxin peroxidase</fullName>
    </alternativeName>
    <alternativeName>
        <fullName evidence="10">Thioredoxin-dependent peroxiredoxin Bcp</fullName>
    </alternativeName>
</protein>
<dbReference type="OrthoDB" id="5572803at2"/>
<dbReference type="CDD" id="cd03017">
    <property type="entry name" value="PRX_BCP"/>
    <property type="match status" value="1"/>
</dbReference>
<keyword evidence="3 14" id="KW-0575">Peroxidase</keyword>
<evidence type="ECO:0000256" key="8">
    <source>
        <dbReference type="ARBA" id="ARBA00032824"/>
    </source>
</evidence>
<keyword evidence="5 14" id="KW-0560">Oxidoreductase</keyword>
<evidence type="ECO:0000256" key="10">
    <source>
        <dbReference type="ARBA" id="ARBA00042639"/>
    </source>
</evidence>
<organism evidence="14 15">
    <name type="scientific">Bordetella trematum</name>
    <dbReference type="NCBI Taxonomy" id="123899"/>
    <lineage>
        <taxon>Bacteria</taxon>
        <taxon>Pseudomonadati</taxon>
        <taxon>Pseudomonadota</taxon>
        <taxon>Betaproteobacteria</taxon>
        <taxon>Burkholderiales</taxon>
        <taxon>Alcaligenaceae</taxon>
        <taxon>Bordetella</taxon>
    </lineage>
</organism>
<dbReference type="STRING" id="123899.SAMEA3906487_03365"/>
<dbReference type="InterPro" id="IPR036249">
    <property type="entry name" value="Thioredoxin-like_sf"/>
</dbReference>
<feature type="domain" description="Thioredoxin" evidence="13">
    <location>
        <begin position="31"/>
        <end position="181"/>
    </location>
</feature>
<dbReference type="SUPFAM" id="SSF52833">
    <property type="entry name" value="Thioredoxin-like"/>
    <property type="match status" value="1"/>
</dbReference>
<dbReference type="Proteomes" id="UP000076825">
    <property type="component" value="Chromosome 1"/>
</dbReference>
<evidence type="ECO:0000256" key="3">
    <source>
        <dbReference type="ARBA" id="ARBA00022559"/>
    </source>
</evidence>
<dbReference type="InterPro" id="IPR000866">
    <property type="entry name" value="AhpC/TSA"/>
</dbReference>
<evidence type="ECO:0000256" key="1">
    <source>
        <dbReference type="ARBA" id="ARBA00003330"/>
    </source>
</evidence>
<sequence>MARPAPRSAAVFRLMAASLLAAGLGAAQAALPLQAEAPAFSAPAALDGATFTFELGPALAQGPVVLYFYPAAFTQGCSLEARSFAQAMDDFQALGATVVGVSTDTLETLQRFSASDCQGRFAVAADGDGRIMRAYDAVSPRRVDYAARTSYVISPQGRILHHHTDPNPEAHARLALQALRKWRAEGGAPPAP</sequence>
<evidence type="ECO:0000256" key="12">
    <source>
        <dbReference type="SAM" id="SignalP"/>
    </source>
</evidence>
<dbReference type="Pfam" id="PF00578">
    <property type="entry name" value="AhpC-TSA"/>
    <property type="match status" value="1"/>
</dbReference>
<dbReference type="PATRIC" id="fig|123899.6.peg.3363"/>
<feature type="chain" id="PRO_5009816438" description="thioredoxin-dependent peroxiredoxin" evidence="12">
    <location>
        <begin position="30"/>
        <end position="192"/>
    </location>
</feature>
<dbReference type="KEGG" id="btrm:SAMEA390648703365"/>
<evidence type="ECO:0000256" key="7">
    <source>
        <dbReference type="ARBA" id="ARBA00023284"/>
    </source>
</evidence>
<dbReference type="AlphaFoldDB" id="A0A157JXI7"/>
<keyword evidence="4" id="KW-0049">Antioxidant</keyword>
<name>A0A157JXI7_9BORD</name>
<gene>
    <name evidence="14" type="primary">bcp_1</name>
    <name evidence="14" type="ORF">SAMEA3906487_03365</name>
</gene>
<keyword evidence="7" id="KW-0676">Redox-active center</keyword>
<dbReference type="PANTHER" id="PTHR42801:SF4">
    <property type="entry name" value="AHPC_TSA FAMILY PROTEIN"/>
    <property type="match status" value="1"/>
</dbReference>
<evidence type="ECO:0000256" key="9">
    <source>
        <dbReference type="ARBA" id="ARBA00038489"/>
    </source>
</evidence>
<dbReference type="EMBL" id="LT546645">
    <property type="protein sequence ID" value="SAI72689.1"/>
    <property type="molecule type" value="Genomic_DNA"/>
</dbReference>
<proteinExistence type="inferred from homology"/>
<reference evidence="14 15" key="1">
    <citation type="submission" date="2016-04" db="EMBL/GenBank/DDBJ databases">
        <authorList>
            <consortium name="Pathogen Informatics"/>
        </authorList>
    </citation>
    <scope>NUCLEOTIDE SEQUENCE [LARGE SCALE GENOMIC DNA]</scope>
    <source>
        <strain evidence="14 15">H044680328</strain>
    </source>
</reference>
<dbReference type="GeneID" id="56589397"/>
<dbReference type="eggNOG" id="COG1225">
    <property type="taxonomic scope" value="Bacteria"/>
</dbReference>
<keyword evidence="15" id="KW-1185">Reference proteome</keyword>
<evidence type="ECO:0000256" key="2">
    <source>
        <dbReference type="ARBA" id="ARBA00013017"/>
    </source>
</evidence>
<evidence type="ECO:0000256" key="11">
    <source>
        <dbReference type="ARBA" id="ARBA00049091"/>
    </source>
</evidence>
<keyword evidence="12" id="KW-0732">Signal</keyword>
<evidence type="ECO:0000256" key="4">
    <source>
        <dbReference type="ARBA" id="ARBA00022862"/>
    </source>
</evidence>
<evidence type="ECO:0000313" key="15">
    <source>
        <dbReference type="Proteomes" id="UP000076825"/>
    </source>
</evidence>
<comment type="similarity">
    <text evidence="9">Belongs to the peroxiredoxin family. BCP/PrxQ subfamily.</text>
</comment>
<comment type="function">
    <text evidence="1">Thiol-specific peroxidase that catalyzes the reduction of hydrogen peroxide and organic hydroperoxides to water and alcohols, respectively. Plays a role in cell protection against oxidative stress by detoxifying peroxides and as sensor of hydrogen peroxide-mediated signaling events.</text>
</comment>
<evidence type="ECO:0000256" key="6">
    <source>
        <dbReference type="ARBA" id="ARBA00023157"/>
    </source>
</evidence>